<protein>
    <submittedName>
        <fullName evidence="2">Uncharacterized protein</fullName>
    </submittedName>
</protein>
<feature type="non-terminal residue" evidence="2">
    <location>
        <position position="1"/>
    </location>
</feature>
<gene>
    <name evidence="2" type="ORF">g.12955</name>
</gene>
<feature type="compositionally biased region" description="Low complexity" evidence="1">
    <location>
        <begin position="104"/>
        <end position="113"/>
    </location>
</feature>
<evidence type="ECO:0000256" key="1">
    <source>
        <dbReference type="SAM" id="MobiDB-lite"/>
    </source>
</evidence>
<dbReference type="EMBL" id="GDQN01001109">
    <property type="protein sequence ID" value="JAT89945.1"/>
    <property type="molecule type" value="Transcribed_RNA"/>
</dbReference>
<proteinExistence type="predicted"/>
<organism evidence="2">
    <name type="scientific">Pectinophora gossypiella</name>
    <name type="common">Cotton pink bollworm</name>
    <name type="synonym">Depressaria gossypiella</name>
    <dbReference type="NCBI Taxonomy" id="13191"/>
    <lineage>
        <taxon>Eukaryota</taxon>
        <taxon>Metazoa</taxon>
        <taxon>Ecdysozoa</taxon>
        <taxon>Arthropoda</taxon>
        <taxon>Hexapoda</taxon>
        <taxon>Insecta</taxon>
        <taxon>Pterygota</taxon>
        <taxon>Neoptera</taxon>
        <taxon>Endopterygota</taxon>
        <taxon>Lepidoptera</taxon>
        <taxon>Glossata</taxon>
        <taxon>Ditrysia</taxon>
        <taxon>Gelechioidea</taxon>
        <taxon>Gelechiidae</taxon>
        <taxon>Apatetrinae</taxon>
        <taxon>Pectinophora</taxon>
    </lineage>
</organism>
<feature type="region of interest" description="Disordered" evidence="1">
    <location>
        <begin position="90"/>
        <end position="151"/>
    </location>
</feature>
<dbReference type="AlphaFoldDB" id="A0A1E1WSE3"/>
<reference evidence="2" key="1">
    <citation type="submission" date="2015-09" db="EMBL/GenBank/DDBJ databases">
        <title>De novo assembly of Pectinophora gossypiella (Pink Bollworm) gut transcriptome.</title>
        <authorList>
            <person name="Tassone E.E."/>
        </authorList>
    </citation>
    <scope>NUCLEOTIDE SEQUENCE</scope>
</reference>
<accession>A0A1E1WSE3</accession>
<dbReference type="OrthoDB" id="6083831at2759"/>
<feature type="compositionally biased region" description="Basic and acidic residues" evidence="1">
    <location>
        <begin position="1"/>
        <end position="10"/>
    </location>
</feature>
<feature type="compositionally biased region" description="Polar residues" evidence="1">
    <location>
        <begin position="136"/>
        <end position="151"/>
    </location>
</feature>
<name>A0A1E1WSE3_PECGO</name>
<sequence length="243" mass="27000">PKEREDERSSGETSAPDAEFRGGRLRHFRAAWSDRGAPAHILDIINGSTEHDSGQPLKIRKTSRVAPHSNGMQRTLHEVGHPVHRPVRVAQRARSPSIREQRPARPARSSLRRVQPGLELQPGLGVSPSLPDATSLAGTQPSTRQVHNNLPTMVKRTVESRSQTEGAELSIYHPTPTSVINRHKDRPATPSGGQVKIGGMAGTGWDDLLQDWSPTKRSLIEASWRPSTLKTYRQAWTKWITWV</sequence>
<evidence type="ECO:0000313" key="2">
    <source>
        <dbReference type="EMBL" id="JAT89945.1"/>
    </source>
</evidence>
<feature type="region of interest" description="Disordered" evidence="1">
    <location>
        <begin position="1"/>
        <end position="22"/>
    </location>
</feature>